<organism evidence="9 10">
    <name type="scientific">Aliishimia ponticola</name>
    <dbReference type="NCBI Taxonomy" id="2499833"/>
    <lineage>
        <taxon>Bacteria</taxon>
        <taxon>Pseudomonadati</taxon>
        <taxon>Pseudomonadota</taxon>
        <taxon>Alphaproteobacteria</taxon>
        <taxon>Rhodobacterales</taxon>
        <taxon>Paracoccaceae</taxon>
        <taxon>Aliishimia</taxon>
    </lineage>
</organism>
<dbReference type="AlphaFoldDB" id="A0A4S4NIW6"/>
<evidence type="ECO:0000256" key="6">
    <source>
        <dbReference type="ARBA" id="ARBA00023186"/>
    </source>
</evidence>
<protein>
    <submittedName>
        <fullName evidence="9">Peptidylprolyl isomerase</fullName>
    </submittedName>
</protein>
<evidence type="ECO:0000256" key="1">
    <source>
        <dbReference type="ARBA" id="ARBA00004401"/>
    </source>
</evidence>
<evidence type="ECO:0000256" key="2">
    <source>
        <dbReference type="ARBA" id="ARBA00022475"/>
    </source>
</evidence>
<evidence type="ECO:0000313" key="10">
    <source>
        <dbReference type="Proteomes" id="UP000306602"/>
    </source>
</evidence>
<dbReference type="InterPro" id="IPR000297">
    <property type="entry name" value="PPIase_PpiC"/>
</dbReference>
<dbReference type="PANTHER" id="PTHR47529">
    <property type="entry name" value="PEPTIDYL-PROLYL CIS-TRANS ISOMERASE D"/>
    <property type="match status" value="1"/>
</dbReference>
<dbReference type="GO" id="GO:0005886">
    <property type="term" value="C:plasma membrane"/>
    <property type="evidence" value="ECO:0007669"/>
    <property type="project" value="UniProtKB-SubCell"/>
</dbReference>
<dbReference type="SUPFAM" id="SSF109998">
    <property type="entry name" value="Triger factor/SurA peptide-binding domain-like"/>
    <property type="match status" value="1"/>
</dbReference>
<proteinExistence type="inferred from homology"/>
<name>A0A4S4NIW6_9RHOB</name>
<keyword evidence="9" id="KW-0413">Isomerase</keyword>
<gene>
    <name evidence="9" type="ORF">E4Z66_04615</name>
</gene>
<comment type="subcellular location">
    <subcellularLocation>
        <location evidence="1">Cell membrane</location>
        <topology evidence="1">Single-pass type II membrane protein</topology>
    </subcellularLocation>
</comment>
<evidence type="ECO:0000313" key="9">
    <source>
        <dbReference type="EMBL" id="THH38845.1"/>
    </source>
</evidence>
<keyword evidence="5" id="KW-0472">Membrane</keyword>
<evidence type="ECO:0000256" key="5">
    <source>
        <dbReference type="ARBA" id="ARBA00023136"/>
    </source>
</evidence>
<dbReference type="PANTHER" id="PTHR47529:SF1">
    <property type="entry name" value="PERIPLASMIC CHAPERONE PPID"/>
    <property type="match status" value="1"/>
</dbReference>
<evidence type="ECO:0000256" key="4">
    <source>
        <dbReference type="ARBA" id="ARBA00022989"/>
    </source>
</evidence>
<dbReference type="Pfam" id="PF13145">
    <property type="entry name" value="Rotamase_2"/>
    <property type="match status" value="1"/>
</dbReference>
<feature type="domain" description="PpiC" evidence="8">
    <location>
        <begin position="245"/>
        <end position="361"/>
    </location>
</feature>
<dbReference type="GO" id="GO:0003755">
    <property type="term" value="F:peptidyl-prolyl cis-trans isomerase activity"/>
    <property type="evidence" value="ECO:0007669"/>
    <property type="project" value="InterPro"/>
</dbReference>
<comment type="similarity">
    <text evidence="7">Belongs to the PpiD chaperone family.</text>
</comment>
<evidence type="ECO:0000256" key="7">
    <source>
        <dbReference type="ARBA" id="ARBA00038408"/>
    </source>
</evidence>
<dbReference type="SUPFAM" id="SSF54534">
    <property type="entry name" value="FKBP-like"/>
    <property type="match status" value="1"/>
</dbReference>
<dbReference type="RefSeq" id="WP_136461765.1">
    <property type="nucleotide sequence ID" value="NZ_SRKY01000001.1"/>
</dbReference>
<keyword evidence="6" id="KW-0143">Chaperone</keyword>
<comment type="caution">
    <text evidence="9">The sequence shown here is derived from an EMBL/GenBank/DDBJ whole genome shotgun (WGS) entry which is preliminary data.</text>
</comment>
<dbReference type="Gene3D" id="1.10.4030.10">
    <property type="entry name" value="Porin chaperone SurA, peptide-binding domain"/>
    <property type="match status" value="1"/>
</dbReference>
<keyword evidence="10" id="KW-1185">Reference proteome</keyword>
<sequence>MAKTSSFSKTAVWVLLALLILGLAGFGATNLNGNIRTIGKVGSKPISTQSYFSAMQREMRAFQEQTGQALPFAEARAIGLDQAVLQQLVTTRALDHEATQMGLSIGDENVRDQVLSFDAFKSLDGTFDREAYAFALERQGLSEEEFEDSLREDTARRLLQSAVINGISMPASFADTLVAYAGEQRSFTWSALDPTLVAGDVIEPTDAELQAYYDENTDQFMLPASKDITYAWLTPEMLVDQVELDEDALRQAYDDRIDEFAQPERRLVERLVFLDQDAADSAAAALEVDGTTFETLVEGRGLTLQDVDLGDVDRLELDAAGEAVFAAETGDVVGPLPTDLGPALFRVNGILPAQKVEYEEALPTLRETLALERAGRIIENQAENYEDLLAGGATLEEVAAESDMVLGQIDWTEESADDIAAYLAFRDAAAQLTLDDFPEIELLDDGGVFAMRLNREQPARPEPFDDAKDKVRDAMIVERTQAALSEMAEGLVAQIAQGADFAELNLTATVEEDRTRGAFVPNTPPAFLDEVFAMEPGDVRTVTGGGFVVIVRLDAVDPAADSDQATALRASLQRTLDQALAQDLFDIYTNDVGLRAEPRIDQAAVEAVNANFQ</sequence>
<dbReference type="EMBL" id="SRKY01000001">
    <property type="protein sequence ID" value="THH38845.1"/>
    <property type="molecule type" value="Genomic_DNA"/>
</dbReference>
<dbReference type="InterPro" id="IPR027304">
    <property type="entry name" value="Trigger_fact/SurA_dom_sf"/>
</dbReference>
<reference evidence="9 10" key="1">
    <citation type="submission" date="2019-04" db="EMBL/GenBank/DDBJ databases">
        <title>Shimia ponticola sp. nov., isolated from seawater.</title>
        <authorList>
            <person name="Kim Y.-O."/>
            <person name="Yoon J.-H."/>
        </authorList>
    </citation>
    <scope>NUCLEOTIDE SEQUENCE [LARGE SCALE GENOMIC DNA]</scope>
    <source>
        <strain evidence="9 10">MYP11</strain>
    </source>
</reference>
<keyword evidence="4" id="KW-1133">Transmembrane helix</keyword>
<keyword evidence="3" id="KW-0812">Transmembrane</keyword>
<accession>A0A4S4NIW6</accession>
<dbReference type="Proteomes" id="UP000306602">
    <property type="component" value="Unassembled WGS sequence"/>
</dbReference>
<keyword evidence="2" id="KW-1003">Cell membrane</keyword>
<evidence type="ECO:0000256" key="3">
    <source>
        <dbReference type="ARBA" id="ARBA00022692"/>
    </source>
</evidence>
<dbReference type="Pfam" id="PF13624">
    <property type="entry name" value="SurA_N_3"/>
    <property type="match status" value="1"/>
</dbReference>
<dbReference type="OrthoDB" id="9768393at2"/>
<dbReference type="InterPro" id="IPR052029">
    <property type="entry name" value="PpiD_chaperone"/>
</dbReference>
<evidence type="ECO:0000259" key="8">
    <source>
        <dbReference type="Pfam" id="PF13145"/>
    </source>
</evidence>